<keyword evidence="2" id="KW-1185">Reference proteome</keyword>
<dbReference type="RefSeq" id="WP_316662992.1">
    <property type="nucleotide sequence ID" value="NZ_JAWHTF010000007.1"/>
</dbReference>
<dbReference type="EMBL" id="JAWHTF010000007">
    <property type="protein sequence ID" value="MDU8886895.1"/>
    <property type="molecule type" value="Genomic_DNA"/>
</dbReference>
<dbReference type="InterPro" id="IPR036249">
    <property type="entry name" value="Thioredoxin-like_sf"/>
</dbReference>
<dbReference type="SUPFAM" id="SSF52833">
    <property type="entry name" value="Thioredoxin-like"/>
    <property type="match status" value="1"/>
</dbReference>
<protein>
    <submittedName>
        <fullName evidence="1">Bacillithiol system redox-active protein YtxJ</fullName>
    </submittedName>
</protein>
<dbReference type="Pfam" id="PF11009">
    <property type="entry name" value="BrxC"/>
    <property type="match status" value="1"/>
</dbReference>
<dbReference type="InterPro" id="IPR022551">
    <property type="entry name" value="BrxC"/>
</dbReference>
<dbReference type="Gene3D" id="3.40.30.10">
    <property type="entry name" value="Glutaredoxin"/>
    <property type="match status" value="1"/>
</dbReference>
<dbReference type="Proteomes" id="UP001268651">
    <property type="component" value="Unassembled WGS sequence"/>
</dbReference>
<name>A0ABU3U930_9FLAO</name>
<organism evidence="1 2">
    <name type="scientific">Gilvirhabdus luticola</name>
    <dbReference type="NCBI Taxonomy" id="3079858"/>
    <lineage>
        <taxon>Bacteria</taxon>
        <taxon>Pseudomonadati</taxon>
        <taxon>Bacteroidota</taxon>
        <taxon>Flavobacteriia</taxon>
        <taxon>Flavobacteriales</taxon>
        <taxon>Flavobacteriaceae</taxon>
        <taxon>Gilvirhabdus</taxon>
    </lineage>
</organism>
<accession>A0ABU3U930</accession>
<gene>
    <name evidence="1" type="primary">ytxJ</name>
    <name evidence="1" type="ORF">RXV94_12045</name>
</gene>
<comment type="caution">
    <text evidence="1">The sequence shown here is derived from an EMBL/GenBank/DDBJ whole genome shotgun (WGS) entry which is preliminary data.</text>
</comment>
<proteinExistence type="predicted"/>
<reference evidence="1 2" key="1">
    <citation type="submission" date="2023-10" db="EMBL/GenBank/DDBJ databases">
        <title>Marimonas sp. nov. isolated from tidal mud flat.</title>
        <authorList>
            <person name="Jaincy N.J."/>
            <person name="Srinivasan S."/>
            <person name="Lee S.-S."/>
        </authorList>
    </citation>
    <scope>NUCLEOTIDE SEQUENCE [LARGE SCALE GENOMIC DNA]</scope>
    <source>
        <strain evidence="1 2">MJ-SS3</strain>
    </source>
</reference>
<evidence type="ECO:0000313" key="2">
    <source>
        <dbReference type="Proteomes" id="UP001268651"/>
    </source>
</evidence>
<dbReference type="NCBIfam" id="TIGR04019">
    <property type="entry name" value="B_thiol_YtxJ"/>
    <property type="match status" value="1"/>
</dbReference>
<sequence>MGLFKKIFAASSGSIEEKVLPWIALTTIEQLDGILKNSKKRPQIIFKYSTRCGISRVVLKEFERDNLVLENYFDFYFNDLIKFRNVSNHIASQFNIRHQSPQLMVIKNGEVISHSSHGSINDVDLKNLMK</sequence>
<evidence type="ECO:0000313" key="1">
    <source>
        <dbReference type="EMBL" id="MDU8886895.1"/>
    </source>
</evidence>